<feature type="transmembrane region" description="Helical" evidence="1">
    <location>
        <begin position="21"/>
        <end position="42"/>
    </location>
</feature>
<evidence type="ECO:0000256" key="1">
    <source>
        <dbReference type="SAM" id="Phobius"/>
    </source>
</evidence>
<proteinExistence type="predicted"/>
<comment type="caution">
    <text evidence="2">The sequence shown here is derived from an EMBL/GenBank/DDBJ whole genome shotgun (WGS) entry which is preliminary data.</text>
</comment>
<dbReference type="Proteomes" id="UP000610456">
    <property type="component" value="Unassembled WGS sequence"/>
</dbReference>
<dbReference type="RefSeq" id="WP_189603062.1">
    <property type="nucleotide sequence ID" value="NZ_BMXB01000001.1"/>
</dbReference>
<gene>
    <name evidence="2" type="ORF">GCM10007103_05150</name>
</gene>
<organism evidence="2 3">
    <name type="scientific">Salinimicrobium marinum</name>
    <dbReference type="NCBI Taxonomy" id="680283"/>
    <lineage>
        <taxon>Bacteria</taxon>
        <taxon>Pseudomonadati</taxon>
        <taxon>Bacteroidota</taxon>
        <taxon>Flavobacteriia</taxon>
        <taxon>Flavobacteriales</taxon>
        <taxon>Flavobacteriaceae</taxon>
        <taxon>Salinimicrobium</taxon>
    </lineage>
</organism>
<protein>
    <submittedName>
        <fullName evidence="2">Uncharacterized protein</fullName>
    </submittedName>
</protein>
<evidence type="ECO:0000313" key="2">
    <source>
        <dbReference type="EMBL" id="GHA26737.1"/>
    </source>
</evidence>
<name>A0A918S6B8_9FLAO</name>
<keyword evidence="1" id="KW-1133">Transmembrane helix</keyword>
<reference evidence="2" key="2">
    <citation type="submission" date="2020-09" db="EMBL/GenBank/DDBJ databases">
        <authorList>
            <person name="Sun Q."/>
            <person name="Kim S."/>
        </authorList>
    </citation>
    <scope>NUCLEOTIDE SEQUENCE</scope>
    <source>
        <strain evidence="2">KCTC 12719</strain>
    </source>
</reference>
<evidence type="ECO:0000313" key="3">
    <source>
        <dbReference type="Proteomes" id="UP000610456"/>
    </source>
</evidence>
<keyword evidence="1" id="KW-0472">Membrane</keyword>
<accession>A0A918S6B8</accession>
<keyword evidence="3" id="KW-1185">Reference proteome</keyword>
<sequence>MGYLDNFKSKDFWIDVLKLSIVFFIIFVALSLLISNFSSIMSGNWNAVYEQEWSNGKWKKDLSMKAAITVVYAVYMTSRKRRIQEKNS</sequence>
<dbReference type="AlphaFoldDB" id="A0A918S6B8"/>
<reference evidence="2" key="1">
    <citation type="journal article" date="2014" name="Int. J. Syst. Evol. Microbiol.">
        <title>Complete genome sequence of Corynebacterium casei LMG S-19264T (=DSM 44701T), isolated from a smear-ripened cheese.</title>
        <authorList>
            <consortium name="US DOE Joint Genome Institute (JGI-PGF)"/>
            <person name="Walter F."/>
            <person name="Albersmeier A."/>
            <person name="Kalinowski J."/>
            <person name="Ruckert C."/>
        </authorList>
    </citation>
    <scope>NUCLEOTIDE SEQUENCE</scope>
    <source>
        <strain evidence="2">KCTC 12719</strain>
    </source>
</reference>
<dbReference type="EMBL" id="BMXB01000001">
    <property type="protein sequence ID" value="GHA26737.1"/>
    <property type="molecule type" value="Genomic_DNA"/>
</dbReference>
<keyword evidence="1" id="KW-0812">Transmembrane</keyword>